<organism evidence="1 2">
    <name type="scientific">Candidatus Nomurabacteria bacterium GW2011_GWA2_40_9</name>
    <dbReference type="NCBI Taxonomy" id="1618734"/>
    <lineage>
        <taxon>Bacteria</taxon>
        <taxon>Candidatus Nomuraibacteriota</taxon>
    </lineage>
</organism>
<dbReference type="Proteomes" id="UP000034749">
    <property type="component" value="Unassembled WGS sequence"/>
</dbReference>
<gene>
    <name evidence="1" type="ORF">UU24_C0002G0011</name>
</gene>
<evidence type="ECO:0000313" key="2">
    <source>
        <dbReference type="Proteomes" id="UP000034749"/>
    </source>
</evidence>
<dbReference type="EMBL" id="LBZW01000002">
    <property type="protein sequence ID" value="KKR79775.1"/>
    <property type="molecule type" value="Genomic_DNA"/>
</dbReference>
<sequence length="133" mass="15336">MNITNEYQVTIELFAERHFIRTFAKKYKGAWDTTLDLLLAEFKFIDALFLKNTAEYITNKDADIVICKTEFKIAGTQESRHGSGNRCIVAIHKKSNQVKVLLVYYKTDLGGGSETGNWKNLIKESYKEYKDLL</sequence>
<dbReference type="AlphaFoldDB" id="A0A0G0W6D7"/>
<name>A0A0G0W6D7_9BACT</name>
<reference evidence="1 2" key="1">
    <citation type="journal article" date="2015" name="Nature">
        <title>rRNA introns, odd ribosomes, and small enigmatic genomes across a large radiation of phyla.</title>
        <authorList>
            <person name="Brown C.T."/>
            <person name="Hug L.A."/>
            <person name="Thomas B.C."/>
            <person name="Sharon I."/>
            <person name="Castelle C.J."/>
            <person name="Singh A."/>
            <person name="Wilkins M.J."/>
            <person name="Williams K.H."/>
            <person name="Banfield J.F."/>
        </authorList>
    </citation>
    <scope>NUCLEOTIDE SEQUENCE [LARGE SCALE GENOMIC DNA]</scope>
</reference>
<proteinExistence type="predicted"/>
<accession>A0A0G0W6D7</accession>
<protein>
    <recommendedName>
        <fullName evidence="3">Toxin-antitoxin system, toxin component, RelE family</fullName>
    </recommendedName>
</protein>
<comment type="caution">
    <text evidence="1">The sequence shown here is derived from an EMBL/GenBank/DDBJ whole genome shotgun (WGS) entry which is preliminary data.</text>
</comment>
<evidence type="ECO:0000313" key="1">
    <source>
        <dbReference type="EMBL" id="KKR79775.1"/>
    </source>
</evidence>
<evidence type="ECO:0008006" key="3">
    <source>
        <dbReference type="Google" id="ProtNLM"/>
    </source>
</evidence>